<accession>A0A852RNI4</accession>
<evidence type="ECO:0000256" key="2">
    <source>
        <dbReference type="SAM" id="MobiDB-lite"/>
    </source>
</evidence>
<feature type="region of interest" description="Disordered" evidence="2">
    <location>
        <begin position="388"/>
        <end position="415"/>
    </location>
</feature>
<gene>
    <name evidence="3" type="ORF">BJ958_003684</name>
</gene>
<protein>
    <recommendedName>
        <fullName evidence="5">Sulfotransferase family protein</fullName>
    </recommendedName>
</protein>
<dbReference type="AlphaFoldDB" id="A0A852RNI4"/>
<keyword evidence="1" id="KW-0175">Coiled coil</keyword>
<dbReference type="InterPro" id="IPR027417">
    <property type="entry name" value="P-loop_NTPase"/>
</dbReference>
<dbReference type="RefSeq" id="WP_179728356.1">
    <property type="nucleotide sequence ID" value="NZ_BAABEF010000001.1"/>
</dbReference>
<evidence type="ECO:0008006" key="5">
    <source>
        <dbReference type="Google" id="ProtNLM"/>
    </source>
</evidence>
<dbReference type="Proteomes" id="UP000582231">
    <property type="component" value="Unassembled WGS sequence"/>
</dbReference>
<name>A0A852RNI4_9ACTN</name>
<evidence type="ECO:0000256" key="1">
    <source>
        <dbReference type="SAM" id="Coils"/>
    </source>
</evidence>
<dbReference type="SUPFAM" id="SSF52540">
    <property type="entry name" value="P-loop containing nucleoside triphosphate hydrolases"/>
    <property type="match status" value="1"/>
</dbReference>
<reference evidence="3 4" key="1">
    <citation type="submission" date="2020-07" db="EMBL/GenBank/DDBJ databases">
        <title>Sequencing the genomes of 1000 actinobacteria strains.</title>
        <authorList>
            <person name="Klenk H.-P."/>
        </authorList>
    </citation>
    <scope>NUCLEOTIDE SEQUENCE [LARGE SCALE GENOMIC DNA]</scope>
    <source>
        <strain evidence="3 4">DSM 19082</strain>
    </source>
</reference>
<proteinExistence type="predicted"/>
<dbReference type="EMBL" id="JACCBF010000001">
    <property type="protein sequence ID" value="NYD32138.1"/>
    <property type="molecule type" value="Genomic_DNA"/>
</dbReference>
<keyword evidence="4" id="KW-1185">Reference proteome</keyword>
<sequence>MSRRVLLHVGTPKTGTSYLQDVLYKNRSRLLRQDVLYPAERFDEHFLAALDLMRLRWGGLEAQAVGAWDRLAEQVRAHDGTAIISHEILASASRSQVARALASLGHRPGGDTSDGGTEVHLILSVRDLVRQIPAEWQENVKHRARFGYGRFLELIQDPDRAHRVGAWFWGVQEIPDILDRWGSDIPPERVHLVTVPPSGGSPDLLWERFSTTFGLDGLDLKLTTRRANPSLGVPESALIRRINRTAASDLPPQHYRPLVRELLAHQTLSKRTKSARLGLPPDQYPWVHELTESWIAELSRRGYDVTGDLEDLRGAPAPAGKWVDPDHPPERQVAAAAVDAIKALLLDNAEAHAENERLRRKLEAARRELVRARTPRLMRSMEWTVQRLERSGKGRQALGVYRKARNRVPQEPQEQ</sequence>
<evidence type="ECO:0000313" key="4">
    <source>
        <dbReference type="Proteomes" id="UP000582231"/>
    </source>
</evidence>
<comment type="caution">
    <text evidence="3">The sequence shown here is derived from an EMBL/GenBank/DDBJ whole genome shotgun (WGS) entry which is preliminary data.</text>
</comment>
<organism evidence="3 4">
    <name type="scientific">Nocardioides kongjuensis</name>
    <dbReference type="NCBI Taxonomy" id="349522"/>
    <lineage>
        <taxon>Bacteria</taxon>
        <taxon>Bacillati</taxon>
        <taxon>Actinomycetota</taxon>
        <taxon>Actinomycetes</taxon>
        <taxon>Propionibacteriales</taxon>
        <taxon>Nocardioidaceae</taxon>
        <taxon>Nocardioides</taxon>
    </lineage>
</organism>
<evidence type="ECO:0000313" key="3">
    <source>
        <dbReference type="EMBL" id="NYD32138.1"/>
    </source>
</evidence>
<feature type="coiled-coil region" evidence="1">
    <location>
        <begin position="341"/>
        <end position="368"/>
    </location>
</feature>